<name>A0AAV4U6Z6_CAEEX</name>
<dbReference type="EMBL" id="BPLR01012376">
    <property type="protein sequence ID" value="GIY53584.1"/>
    <property type="molecule type" value="Genomic_DNA"/>
</dbReference>
<protein>
    <submittedName>
        <fullName evidence="1">Uncharacterized protein</fullName>
    </submittedName>
</protein>
<reference evidence="1 2" key="1">
    <citation type="submission" date="2021-06" db="EMBL/GenBank/DDBJ databases">
        <title>Caerostris extrusa draft genome.</title>
        <authorList>
            <person name="Kono N."/>
            <person name="Arakawa K."/>
        </authorList>
    </citation>
    <scope>NUCLEOTIDE SEQUENCE [LARGE SCALE GENOMIC DNA]</scope>
</reference>
<evidence type="ECO:0000313" key="2">
    <source>
        <dbReference type="Proteomes" id="UP001054945"/>
    </source>
</evidence>
<evidence type="ECO:0000313" key="1">
    <source>
        <dbReference type="EMBL" id="GIY53584.1"/>
    </source>
</evidence>
<accession>A0AAV4U6Z6</accession>
<keyword evidence="2" id="KW-1185">Reference proteome</keyword>
<dbReference type="Proteomes" id="UP001054945">
    <property type="component" value="Unassembled WGS sequence"/>
</dbReference>
<organism evidence="1 2">
    <name type="scientific">Caerostris extrusa</name>
    <name type="common">Bark spider</name>
    <name type="synonym">Caerostris bankana</name>
    <dbReference type="NCBI Taxonomy" id="172846"/>
    <lineage>
        <taxon>Eukaryota</taxon>
        <taxon>Metazoa</taxon>
        <taxon>Ecdysozoa</taxon>
        <taxon>Arthropoda</taxon>
        <taxon>Chelicerata</taxon>
        <taxon>Arachnida</taxon>
        <taxon>Araneae</taxon>
        <taxon>Araneomorphae</taxon>
        <taxon>Entelegynae</taxon>
        <taxon>Araneoidea</taxon>
        <taxon>Araneidae</taxon>
        <taxon>Caerostris</taxon>
    </lineage>
</organism>
<gene>
    <name evidence="1" type="ORF">CEXT_222941</name>
</gene>
<comment type="caution">
    <text evidence="1">The sequence shown here is derived from an EMBL/GenBank/DDBJ whole genome shotgun (WGS) entry which is preliminary data.</text>
</comment>
<sequence length="170" mass="19408">MKHGLLWVKLILQCNKNNLPGIHQQTGYEENAADEMFSWYEVTKQNPYNPETSDFPFPGMHPIQENESNSMHLQLPYEVSKVSFHQNSQNYEPLNLEHPTNIPVSLTERSILTDSQQTFGQRNTPMHQMSQNPNAFSQLECSGMCSTNELPPILLPPTIISVKGTIYCLM</sequence>
<proteinExistence type="predicted"/>
<dbReference type="AlphaFoldDB" id="A0AAV4U6Z6"/>